<accession>A0A0G0PXG1</accession>
<sequence>MKKFFLILTLSVLLISYPKSVWAVTDSTDSATTAASSPTPVKDQDRLSKINLLKDKIASKVAELRNKEKEALYGPIKALTDTIITLTTVKGDVKAVVDEDTLMYKLSGGKEVISLKKLKEKDKVVVIGTGDNLSSDFIAKVVYLDNPSTHISGEVTDTNREEGTLSLKTDNGDTWIVDIETYSKTNTVGTDYSLQKSGFSKIKIGDRMHVRGSLNDKESNRLTANSAVTTPTSSPTPSPKPTKVSTAD</sequence>
<protein>
    <recommendedName>
        <fullName evidence="5">DUF5666 domain-containing protein</fullName>
    </recommendedName>
</protein>
<evidence type="ECO:0008006" key="5">
    <source>
        <dbReference type="Google" id="ProtNLM"/>
    </source>
</evidence>
<reference evidence="3 4" key="1">
    <citation type="journal article" date="2015" name="Nature">
        <title>rRNA introns, odd ribosomes, and small enigmatic genomes across a large radiation of phyla.</title>
        <authorList>
            <person name="Brown C.T."/>
            <person name="Hug L.A."/>
            <person name="Thomas B.C."/>
            <person name="Sharon I."/>
            <person name="Castelle C.J."/>
            <person name="Singh A."/>
            <person name="Wilkins M.J."/>
            <person name="Williams K.H."/>
            <person name="Banfield J.F."/>
        </authorList>
    </citation>
    <scope>NUCLEOTIDE SEQUENCE [LARGE SCALE GENOMIC DNA]</scope>
</reference>
<feature type="region of interest" description="Disordered" evidence="1">
    <location>
        <begin position="217"/>
        <end position="248"/>
    </location>
</feature>
<organism evidence="3 4">
    <name type="scientific">Candidatus Gottesmanbacteria bacterium GW2011_GWC2_39_8</name>
    <dbReference type="NCBI Taxonomy" id="1618450"/>
    <lineage>
        <taxon>Bacteria</taxon>
        <taxon>Candidatus Gottesmaniibacteriota</taxon>
    </lineage>
</organism>
<dbReference type="EMBL" id="LBXN01000115">
    <property type="protein sequence ID" value="KKR29806.1"/>
    <property type="molecule type" value="Genomic_DNA"/>
</dbReference>
<dbReference type="Proteomes" id="UP000034539">
    <property type="component" value="Unassembled WGS sequence"/>
</dbReference>
<evidence type="ECO:0000256" key="2">
    <source>
        <dbReference type="SAM" id="SignalP"/>
    </source>
</evidence>
<feature type="chain" id="PRO_5002534015" description="DUF5666 domain-containing protein" evidence="2">
    <location>
        <begin position="24"/>
        <end position="248"/>
    </location>
</feature>
<evidence type="ECO:0000256" key="1">
    <source>
        <dbReference type="SAM" id="MobiDB-lite"/>
    </source>
</evidence>
<feature type="signal peptide" evidence="2">
    <location>
        <begin position="1"/>
        <end position="23"/>
    </location>
</feature>
<evidence type="ECO:0000313" key="4">
    <source>
        <dbReference type="Proteomes" id="UP000034539"/>
    </source>
</evidence>
<proteinExistence type="predicted"/>
<comment type="caution">
    <text evidence="3">The sequence shown here is derived from an EMBL/GenBank/DDBJ whole genome shotgun (WGS) entry which is preliminary data.</text>
</comment>
<evidence type="ECO:0000313" key="3">
    <source>
        <dbReference type="EMBL" id="KKR29806.1"/>
    </source>
</evidence>
<keyword evidence="2" id="KW-0732">Signal</keyword>
<gene>
    <name evidence="3" type="ORF">UT63_C0115G0007</name>
</gene>
<dbReference type="AlphaFoldDB" id="A0A0G0PXG1"/>
<name>A0A0G0PXG1_9BACT</name>